<evidence type="ECO:0000313" key="1">
    <source>
        <dbReference type="EMBL" id="EHM51379.1"/>
    </source>
</evidence>
<protein>
    <submittedName>
        <fullName evidence="1">Uncharacterized protein</fullName>
    </submittedName>
</protein>
<sequence length="54" mass="6297">MSTAARLILPALYIRSKLFKGSVTHSDLFVNIFRVLYYLQETVSFHFIVSSFLR</sequence>
<name>G9YQG2_FLAPL</name>
<gene>
    <name evidence="1" type="ORF">HMPREF0372_01755</name>
</gene>
<organism evidence="1 2">
    <name type="scientific">Flavonifractor plautii ATCC 29863</name>
    <dbReference type="NCBI Taxonomy" id="411475"/>
    <lineage>
        <taxon>Bacteria</taxon>
        <taxon>Bacillati</taxon>
        <taxon>Bacillota</taxon>
        <taxon>Clostridia</taxon>
        <taxon>Eubacteriales</taxon>
        <taxon>Oscillospiraceae</taxon>
        <taxon>Flavonifractor</taxon>
    </lineage>
</organism>
<comment type="caution">
    <text evidence="1">The sequence shown here is derived from an EMBL/GenBank/DDBJ whole genome shotgun (WGS) entry which is preliminary data.</text>
</comment>
<dbReference type="EMBL" id="AGCK01000134">
    <property type="protein sequence ID" value="EHM51379.1"/>
    <property type="molecule type" value="Genomic_DNA"/>
</dbReference>
<dbReference type="HOGENOM" id="CLU_3043639_0_0_9"/>
<proteinExistence type="predicted"/>
<dbReference type="Proteomes" id="UP000004459">
    <property type="component" value="Unassembled WGS sequence"/>
</dbReference>
<accession>G9YQG2</accession>
<evidence type="ECO:0000313" key="2">
    <source>
        <dbReference type="Proteomes" id="UP000004459"/>
    </source>
</evidence>
<reference evidence="1 2" key="1">
    <citation type="submission" date="2011-08" db="EMBL/GenBank/DDBJ databases">
        <authorList>
            <person name="Weinstock G."/>
            <person name="Sodergren E."/>
            <person name="Clifton S."/>
            <person name="Fulton L."/>
            <person name="Fulton B."/>
            <person name="Courtney L."/>
            <person name="Fronick C."/>
            <person name="Harrison M."/>
            <person name="Strong C."/>
            <person name="Farmer C."/>
            <person name="Delahaunty K."/>
            <person name="Markovic C."/>
            <person name="Hall O."/>
            <person name="Minx P."/>
            <person name="Tomlinson C."/>
            <person name="Mitreva M."/>
            <person name="Hou S."/>
            <person name="Chen J."/>
            <person name="Wollam A."/>
            <person name="Pepin K.H."/>
            <person name="Johnson M."/>
            <person name="Bhonagiri V."/>
            <person name="Zhang X."/>
            <person name="Suruliraj S."/>
            <person name="Warren W."/>
            <person name="Chinwalla A."/>
            <person name="Mardis E.R."/>
            <person name="Wilson R.K."/>
        </authorList>
    </citation>
    <scope>NUCLEOTIDE SEQUENCE [LARGE SCALE GENOMIC DNA]</scope>
    <source>
        <strain evidence="1 2">ATCC 29863</strain>
    </source>
</reference>
<dbReference type="AlphaFoldDB" id="G9YQG2"/>